<dbReference type="GO" id="GO:0005886">
    <property type="term" value="C:plasma membrane"/>
    <property type="evidence" value="ECO:0007669"/>
    <property type="project" value="TreeGrafter"/>
</dbReference>
<dbReference type="InterPro" id="IPR050970">
    <property type="entry name" value="Cl_channel_volt-gated"/>
</dbReference>
<keyword evidence="8" id="KW-0868">Chloride</keyword>
<dbReference type="SUPFAM" id="SSF81340">
    <property type="entry name" value="Clc chloride channel"/>
    <property type="match status" value="1"/>
</dbReference>
<dbReference type="InterPro" id="IPR046342">
    <property type="entry name" value="CBS_dom_sf"/>
</dbReference>
<keyword evidence="7 9" id="KW-0472">Membrane</keyword>
<dbReference type="InterPro" id="IPR001807">
    <property type="entry name" value="ClC"/>
</dbReference>
<evidence type="ECO:0000256" key="7">
    <source>
        <dbReference type="ARBA" id="ARBA00023136"/>
    </source>
</evidence>
<dbReference type="PRINTS" id="PR00762">
    <property type="entry name" value="CLCHANNEL"/>
</dbReference>
<reference evidence="10" key="1">
    <citation type="submission" date="2022-01" db="EMBL/GenBank/DDBJ databases">
        <title>Genome Sequence Resource for Two Populations of Ditylenchus destructor, the Migratory Endoparasitic Phytonematode.</title>
        <authorList>
            <person name="Zhang H."/>
            <person name="Lin R."/>
            <person name="Xie B."/>
        </authorList>
    </citation>
    <scope>NUCLEOTIDE SEQUENCE</scope>
    <source>
        <strain evidence="10">BazhouSP</strain>
    </source>
</reference>
<feature type="transmembrane region" description="Helical" evidence="9">
    <location>
        <begin position="214"/>
        <end position="235"/>
    </location>
</feature>
<evidence type="ECO:0000256" key="9">
    <source>
        <dbReference type="SAM" id="Phobius"/>
    </source>
</evidence>
<feature type="transmembrane region" description="Helical" evidence="9">
    <location>
        <begin position="132"/>
        <end position="156"/>
    </location>
</feature>
<dbReference type="Gene3D" id="3.10.580.10">
    <property type="entry name" value="CBS-domain"/>
    <property type="match status" value="2"/>
</dbReference>
<name>A0AAD4QZQ2_9BILA</name>
<sequence>MAVCSLAMDLTITNLQRWHVEIIDYVEALDTGPVTNYIVAFFVWTLFAVGLVLASASFVHYIAPQAIGSGIPEMKTILRGVVLKEYLTFRTLLAKMVGLTGRDVASVVGNLLTQLIRPLHGAYANESRSYELLAAACAVGVSSTFSAPFGGVLFSIEVTSVYFAVRNYWRGVFAAGVSAMLLSLMKAFTETEVTVVAFYQTSFPTHESYFPEEIPIFAFIGIICGLLSALFICLQRKIILFLRCNKRAKRTFQKHWLLYPLLISSLVASVTFPKGFGRFMVGEKSFSNLAKDFFIKCTWSALANASNRCDEDFLHEWTGPGGEYSIFTTLYPNGVHGPEQSNLYPGLYAVVGSAAFCGGVTHTVSVAVIVFELTGQVLFILPVMVAVLIANAVCSYFQPSIYDSAIKLKHLPFIPNIPPSTSNTYHAVQVDQFMIKSVSFLSLESTYKDVQAQLLEAPHVKSFPIVEKSSNSILIGSCSRWKLMDVIDTRIGVEARQLEAKRRQKDIQEAQFRTNIENVGLKAPKAMSAKHRCVSMGHLTENGENGGMENIEHTKLGRVNSLDYGRKKTKLDRAMSIKAQFLRNTLIHRTFSWITPRKSFSNKVMADLYGSERANWEYAQLSVVVDFEELGIDPAPFQLVEHCSLFKVHSLFSLLGLSRAYVTRCGRLVGVVALKDLRLAVEMVQSGQLSAESPAIPDNLSMDNLNKTFSRHSLKIKEDEENIRNDVLTVKFMPTE</sequence>
<keyword evidence="6" id="KW-0406">Ion transport</keyword>
<dbReference type="AlphaFoldDB" id="A0AAD4QZQ2"/>
<evidence type="ECO:0000256" key="1">
    <source>
        <dbReference type="ARBA" id="ARBA00004141"/>
    </source>
</evidence>
<accession>A0AAD4QZQ2</accession>
<dbReference type="Gene3D" id="1.10.3080.10">
    <property type="entry name" value="Clc chloride channel"/>
    <property type="match status" value="2"/>
</dbReference>
<keyword evidence="11" id="KW-1185">Reference proteome</keyword>
<dbReference type="GO" id="GO:0005247">
    <property type="term" value="F:voltage-gated chloride channel activity"/>
    <property type="evidence" value="ECO:0007669"/>
    <property type="project" value="TreeGrafter"/>
</dbReference>
<evidence type="ECO:0000313" key="11">
    <source>
        <dbReference type="Proteomes" id="UP001201812"/>
    </source>
</evidence>
<keyword evidence="2" id="KW-0813">Transport</keyword>
<dbReference type="EMBL" id="JAKKPZ010000020">
    <property type="protein sequence ID" value="KAI1711991.1"/>
    <property type="molecule type" value="Genomic_DNA"/>
</dbReference>
<evidence type="ECO:0000256" key="3">
    <source>
        <dbReference type="ARBA" id="ARBA00022692"/>
    </source>
</evidence>
<dbReference type="PANTHER" id="PTHR45720">
    <property type="entry name" value="CHLORIDE CHANNEL PROTEIN 2"/>
    <property type="match status" value="1"/>
</dbReference>
<keyword evidence="3 9" id="KW-0812">Transmembrane</keyword>
<evidence type="ECO:0000256" key="4">
    <source>
        <dbReference type="ARBA" id="ARBA00022737"/>
    </source>
</evidence>
<evidence type="ECO:0000256" key="2">
    <source>
        <dbReference type="ARBA" id="ARBA00022448"/>
    </source>
</evidence>
<organism evidence="10 11">
    <name type="scientific">Ditylenchus destructor</name>
    <dbReference type="NCBI Taxonomy" id="166010"/>
    <lineage>
        <taxon>Eukaryota</taxon>
        <taxon>Metazoa</taxon>
        <taxon>Ecdysozoa</taxon>
        <taxon>Nematoda</taxon>
        <taxon>Chromadorea</taxon>
        <taxon>Rhabditida</taxon>
        <taxon>Tylenchina</taxon>
        <taxon>Tylenchomorpha</taxon>
        <taxon>Sphaerularioidea</taxon>
        <taxon>Anguinidae</taxon>
        <taxon>Anguininae</taxon>
        <taxon>Ditylenchus</taxon>
    </lineage>
</organism>
<dbReference type="Pfam" id="PF00654">
    <property type="entry name" value="Voltage_CLC"/>
    <property type="match status" value="2"/>
</dbReference>
<evidence type="ECO:0000256" key="8">
    <source>
        <dbReference type="ARBA" id="ARBA00023214"/>
    </source>
</evidence>
<gene>
    <name evidence="10" type="ORF">DdX_09953</name>
</gene>
<feature type="transmembrane region" description="Helical" evidence="9">
    <location>
        <begin position="37"/>
        <end position="63"/>
    </location>
</feature>
<protein>
    <submittedName>
        <fullName evidence="10">Voltage gated chloride channel domain-containing protein</fullName>
    </submittedName>
</protein>
<feature type="transmembrane region" description="Helical" evidence="9">
    <location>
        <begin position="347"/>
        <end position="371"/>
    </location>
</feature>
<dbReference type="SUPFAM" id="SSF54631">
    <property type="entry name" value="CBS-domain pair"/>
    <property type="match status" value="1"/>
</dbReference>
<feature type="transmembrane region" description="Helical" evidence="9">
    <location>
        <begin position="378"/>
        <end position="398"/>
    </location>
</feature>
<dbReference type="Proteomes" id="UP001201812">
    <property type="component" value="Unassembled WGS sequence"/>
</dbReference>
<evidence type="ECO:0000256" key="5">
    <source>
        <dbReference type="ARBA" id="ARBA00022989"/>
    </source>
</evidence>
<dbReference type="PANTHER" id="PTHR45720:SF10">
    <property type="entry name" value="CHLORIDE CHANNEL PROTEIN 2"/>
    <property type="match status" value="1"/>
</dbReference>
<comment type="caution">
    <text evidence="10">The sequence shown here is derived from an EMBL/GenBank/DDBJ whole genome shotgun (WGS) entry which is preliminary data.</text>
</comment>
<keyword evidence="4" id="KW-0677">Repeat</keyword>
<evidence type="ECO:0000256" key="6">
    <source>
        <dbReference type="ARBA" id="ARBA00023065"/>
    </source>
</evidence>
<comment type="subcellular location">
    <subcellularLocation>
        <location evidence="1">Membrane</location>
        <topology evidence="1">Multi-pass membrane protein</topology>
    </subcellularLocation>
</comment>
<feature type="transmembrane region" description="Helical" evidence="9">
    <location>
        <begin position="256"/>
        <end position="276"/>
    </location>
</feature>
<dbReference type="InterPro" id="IPR014743">
    <property type="entry name" value="Cl-channel_core"/>
</dbReference>
<proteinExistence type="predicted"/>
<keyword evidence="5 9" id="KW-1133">Transmembrane helix</keyword>
<feature type="transmembrane region" description="Helical" evidence="9">
    <location>
        <begin position="168"/>
        <end position="188"/>
    </location>
</feature>
<evidence type="ECO:0000313" key="10">
    <source>
        <dbReference type="EMBL" id="KAI1711991.1"/>
    </source>
</evidence>